<evidence type="ECO:0000256" key="8">
    <source>
        <dbReference type="ARBA" id="ARBA00022989"/>
    </source>
</evidence>
<comment type="subunit">
    <text evidence="11">Component of the ubiquinol-cytochrome c oxidoreductase (cytochrome b-c1 complex, complex III, CIII), a multisubunit enzyme composed of 3 respiratory subunits cytochrome b, cytochrome c1 and Rieske protein, 2 core protein subunits, and additional low-molecular weight protein subunits. The complex exists as an obligatory dimer and forms supercomplexes (SCs) in the inner mitochondrial membrane with cytochrome c oxidase (complex IV, CIV).</text>
</comment>
<evidence type="ECO:0000256" key="5">
    <source>
        <dbReference type="ARBA" id="ARBA00022692"/>
    </source>
</evidence>
<evidence type="ECO:0000256" key="9">
    <source>
        <dbReference type="ARBA" id="ARBA00023128"/>
    </source>
</evidence>
<evidence type="ECO:0000256" key="7">
    <source>
        <dbReference type="ARBA" id="ARBA00022982"/>
    </source>
</evidence>
<keyword evidence="4 11" id="KW-0679">Respiratory chain</keyword>
<organism evidence="12 13">
    <name type="scientific">Cutaneotrichosporon cavernicola</name>
    <dbReference type="NCBI Taxonomy" id="279322"/>
    <lineage>
        <taxon>Eukaryota</taxon>
        <taxon>Fungi</taxon>
        <taxon>Dikarya</taxon>
        <taxon>Basidiomycota</taxon>
        <taxon>Agaricomycotina</taxon>
        <taxon>Tremellomycetes</taxon>
        <taxon>Trichosporonales</taxon>
        <taxon>Trichosporonaceae</taxon>
        <taxon>Cutaneotrichosporon</taxon>
    </lineage>
</organism>
<comment type="function">
    <text evidence="11">Component of the ubiquinol-cytochrome c oxidoreductase, a multisubunit transmembrane complex that is part of the mitochondrial electron transport chain which drives oxidative phosphorylation. The complex plays an important role in the uptake of multiple carbon sources present in different host niches.</text>
</comment>
<keyword evidence="3 11" id="KW-0813">Transport</keyword>
<comment type="subcellular location">
    <subcellularLocation>
        <location evidence="1 11">Mitochondrion inner membrane</location>
        <topology evidence="1 11">Single-pass membrane protein</topology>
    </subcellularLocation>
</comment>
<dbReference type="InterPro" id="IPR036642">
    <property type="entry name" value="Cyt_bc1_su8_sf"/>
</dbReference>
<dbReference type="RefSeq" id="XP_060455800.1">
    <property type="nucleotide sequence ID" value="XM_060599070.1"/>
</dbReference>
<keyword evidence="10" id="KW-0472">Membrane</keyword>
<dbReference type="GeneID" id="85494405"/>
<dbReference type="InterPro" id="IPR004205">
    <property type="entry name" value="Cyt_bc1_su8"/>
</dbReference>
<evidence type="ECO:0000256" key="6">
    <source>
        <dbReference type="ARBA" id="ARBA00022792"/>
    </source>
</evidence>
<evidence type="ECO:0000256" key="1">
    <source>
        <dbReference type="ARBA" id="ARBA00004434"/>
    </source>
</evidence>
<keyword evidence="9 11" id="KW-0496">Mitochondrion</keyword>
<evidence type="ECO:0000256" key="11">
    <source>
        <dbReference type="RuleBase" id="RU368118"/>
    </source>
</evidence>
<dbReference type="PANTHER" id="PTHR12119:SF2">
    <property type="entry name" value="CYTOCHROME B-C1 COMPLEX SUBUNIT 8"/>
    <property type="match status" value="1"/>
</dbReference>
<dbReference type="KEGG" id="ccac:CcaHIS019_0306050"/>
<dbReference type="GO" id="GO:0006122">
    <property type="term" value="P:mitochondrial electron transport, ubiquinol to cytochrome c"/>
    <property type="evidence" value="ECO:0007669"/>
    <property type="project" value="UniProtKB-UniRule"/>
</dbReference>
<dbReference type="PANTHER" id="PTHR12119">
    <property type="entry name" value="UBIQUINOL-CYTOCHROME C REDUCTASE COMPLEX UBIQUINONE-BINDING PROTEIN QP-C"/>
    <property type="match status" value="1"/>
</dbReference>
<dbReference type="SUPFAM" id="SSF81508">
    <property type="entry name" value="Ubiquinone-binding protein QP-C of cytochrome bc1 complex (Ubiquinol-cytochrome c reductase)"/>
    <property type="match status" value="1"/>
</dbReference>
<gene>
    <name evidence="12" type="primary">QCR8</name>
    <name evidence="12" type="ORF">CcaverHIS019_0306050</name>
</gene>
<evidence type="ECO:0000256" key="2">
    <source>
        <dbReference type="ARBA" id="ARBA00007668"/>
    </source>
</evidence>
<dbReference type="GO" id="GO:0005743">
    <property type="term" value="C:mitochondrial inner membrane"/>
    <property type="evidence" value="ECO:0007669"/>
    <property type="project" value="UniProtKB-SubCell"/>
</dbReference>
<name>A0AA48I9X1_9TREE</name>
<dbReference type="Proteomes" id="UP001233271">
    <property type="component" value="Chromosome 3"/>
</dbReference>
<accession>A0AA48I9X1</accession>
<evidence type="ECO:0000256" key="10">
    <source>
        <dbReference type="ARBA" id="ARBA00023136"/>
    </source>
</evidence>
<evidence type="ECO:0000313" key="13">
    <source>
        <dbReference type="Proteomes" id="UP001233271"/>
    </source>
</evidence>
<dbReference type="AlphaFoldDB" id="A0AA48I9X1"/>
<dbReference type="Pfam" id="PF02939">
    <property type="entry name" value="UcrQ"/>
    <property type="match status" value="1"/>
</dbReference>
<keyword evidence="7 11" id="KW-0249">Electron transport</keyword>
<dbReference type="EMBL" id="AP028214">
    <property type="protein sequence ID" value="BEI90535.1"/>
    <property type="molecule type" value="Genomic_DNA"/>
</dbReference>
<keyword evidence="8" id="KW-1133">Transmembrane helix</keyword>
<dbReference type="GO" id="GO:0045275">
    <property type="term" value="C:respiratory chain complex III"/>
    <property type="evidence" value="ECO:0007669"/>
    <property type="project" value="UniProtKB-UniRule"/>
</dbReference>
<evidence type="ECO:0000256" key="4">
    <source>
        <dbReference type="ARBA" id="ARBA00022660"/>
    </source>
</evidence>
<protein>
    <recommendedName>
        <fullName evidence="11">Cytochrome b-c1 complex subunit 8</fullName>
    </recommendedName>
    <alternativeName>
        <fullName evidence="11">Complex III subunit 8</fullName>
    </alternativeName>
</protein>
<dbReference type="Gene3D" id="1.20.5.210">
    <property type="entry name" value="Cytochrome b-c1 complex subunit 8"/>
    <property type="match status" value="1"/>
</dbReference>
<keyword evidence="6 11" id="KW-0999">Mitochondrion inner membrane</keyword>
<evidence type="ECO:0000313" key="12">
    <source>
        <dbReference type="EMBL" id="BEI90535.1"/>
    </source>
</evidence>
<dbReference type="FunFam" id="1.20.5.210:FF:000001">
    <property type="entry name" value="Cytochrome b-c1 complex subunit 8"/>
    <property type="match status" value="1"/>
</dbReference>
<keyword evidence="5" id="KW-0812">Transmembrane</keyword>
<proteinExistence type="inferred from homology"/>
<keyword evidence="13" id="KW-1185">Reference proteome</keyword>
<evidence type="ECO:0000256" key="3">
    <source>
        <dbReference type="ARBA" id="ARBA00022448"/>
    </source>
</evidence>
<sequence length="105" mass="11723">MRVSAPVNAGMPSGKTWSGWWGDMKGPKQKGIYVYSVSPFAQKPMKGALSGYLFWGARRLAQQVPYFAPPFLVGYWVYSWGATKYAYYNSKEGHHAMAMAEGGHH</sequence>
<reference evidence="12" key="1">
    <citation type="journal article" date="2023" name="BMC Genomics">
        <title>Chromosome-level genome assemblies of Cutaneotrichosporon spp. (Trichosporonales, Basidiomycota) reveal imbalanced evolution between nucleotide sequences and chromosome synteny.</title>
        <authorList>
            <person name="Kobayashi Y."/>
            <person name="Kayamori A."/>
            <person name="Aoki K."/>
            <person name="Shiwa Y."/>
            <person name="Matsutani M."/>
            <person name="Fujita N."/>
            <person name="Sugita T."/>
            <person name="Iwasaki W."/>
            <person name="Tanaka N."/>
            <person name="Takashima M."/>
        </authorList>
    </citation>
    <scope>NUCLEOTIDE SEQUENCE</scope>
    <source>
        <strain evidence="12">HIS019</strain>
    </source>
</reference>
<comment type="similarity">
    <text evidence="2 11">Belongs to the UQCRQ/QCR8 family.</text>
</comment>